<dbReference type="GO" id="GO:0005886">
    <property type="term" value="C:plasma membrane"/>
    <property type="evidence" value="ECO:0007669"/>
    <property type="project" value="UniProtKB-SubCell"/>
</dbReference>
<gene>
    <name evidence="9" type="ORF">PAI11_18070</name>
</gene>
<dbReference type="GO" id="GO:0016787">
    <property type="term" value="F:hydrolase activity"/>
    <property type="evidence" value="ECO:0007669"/>
    <property type="project" value="UniProtKB-KW"/>
</dbReference>
<name>H0E4S6_9ACTN</name>
<protein>
    <submittedName>
        <fullName evidence="9">Integral membrane protein</fullName>
    </submittedName>
</protein>
<sequence>MLTDRELRREAIDARRSLAARALHGPFGRMFAKADLAGMRLIRSTARSPRATDAIVRFSRTGEHGALWLAIGGAGVALDGRRRERWAIGVAAVAAAYVANTTVKQVARRPRPQLRDLPPLVPTPTQLSFPSSHAASSFAAATAYSGLLPRGPLFATAGAMALSRVHLGVHYPTDILVGATLGAVTGRLVRGLGSLIVAPGHEPGARGGPIPPPAAAGPAPGAGASATGAQDSTTTEGPTR</sequence>
<feature type="domain" description="Phosphatidic acid phosphatase type 2/haloperoxidase" evidence="8">
    <location>
        <begin position="88"/>
        <end position="190"/>
    </location>
</feature>
<proteinExistence type="predicted"/>
<keyword evidence="6" id="KW-0472">Membrane</keyword>
<dbReference type="InterPro" id="IPR036938">
    <property type="entry name" value="PAP2/HPO_sf"/>
</dbReference>
<organism evidence="9 10">
    <name type="scientific">Patulibacter medicamentivorans</name>
    <dbReference type="NCBI Taxonomy" id="1097667"/>
    <lineage>
        <taxon>Bacteria</taxon>
        <taxon>Bacillati</taxon>
        <taxon>Actinomycetota</taxon>
        <taxon>Thermoleophilia</taxon>
        <taxon>Solirubrobacterales</taxon>
        <taxon>Patulibacteraceae</taxon>
        <taxon>Patulibacter</taxon>
    </lineage>
</organism>
<keyword evidence="4" id="KW-0378">Hydrolase</keyword>
<accession>H0E4S6</accession>
<evidence type="ECO:0000256" key="3">
    <source>
        <dbReference type="ARBA" id="ARBA00022692"/>
    </source>
</evidence>
<evidence type="ECO:0000256" key="5">
    <source>
        <dbReference type="ARBA" id="ARBA00022989"/>
    </source>
</evidence>
<keyword evidence="5" id="KW-1133">Transmembrane helix</keyword>
<evidence type="ECO:0000313" key="9">
    <source>
        <dbReference type="EMBL" id="EHN11312.1"/>
    </source>
</evidence>
<keyword evidence="10" id="KW-1185">Reference proteome</keyword>
<evidence type="ECO:0000256" key="7">
    <source>
        <dbReference type="SAM" id="MobiDB-lite"/>
    </source>
</evidence>
<feature type="compositionally biased region" description="Low complexity" evidence="7">
    <location>
        <begin position="216"/>
        <end position="229"/>
    </location>
</feature>
<dbReference type="PANTHER" id="PTHR14969">
    <property type="entry name" value="SPHINGOSINE-1-PHOSPHATE PHOSPHOHYDROLASE"/>
    <property type="match status" value="1"/>
</dbReference>
<evidence type="ECO:0000256" key="6">
    <source>
        <dbReference type="ARBA" id="ARBA00023136"/>
    </source>
</evidence>
<feature type="compositionally biased region" description="Polar residues" evidence="7">
    <location>
        <begin position="230"/>
        <end position="240"/>
    </location>
</feature>
<evidence type="ECO:0000256" key="2">
    <source>
        <dbReference type="ARBA" id="ARBA00022475"/>
    </source>
</evidence>
<evidence type="ECO:0000313" key="10">
    <source>
        <dbReference type="Proteomes" id="UP000005143"/>
    </source>
</evidence>
<dbReference type="PANTHER" id="PTHR14969:SF62">
    <property type="entry name" value="DECAPRENYLPHOSPHORYL-5-PHOSPHORIBOSE PHOSPHATASE RV3807C-RELATED"/>
    <property type="match status" value="1"/>
</dbReference>
<dbReference type="Gene3D" id="1.20.144.10">
    <property type="entry name" value="Phosphatidic acid phosphatase type 2/haloperoxidase"/>
    <property type="match status" value="1"/>
</dbReference>
<comment type="subcellular location">
    <subcellularLocation>
        <location evidence="1">Cell membrane</location>
        <topology evidence="1">Multi-pass membrane protein</topology>
    </subcellularLocation>
</comment>
<evidence type="ECO:0000256" key="1">
    <source>
        <dbReference type="ARBA" id="ARBA00004651"/>
    </source>
</evidence>
<feature type="region of interest" description="Disordered" evidence="7">
    <location>
        <begin position="203"/>
        <end position="240"/>
    </location>
</feature>
<keyword evidence="2" id="KW-1003">Cell membrane</keyword>
<dbReference type="EMBL" id="AGUD01000118">
    <property type="protein sequence ID" value="EHN11312.1"/>
    <property type="molecule type" value="Genomic_DNA"/>
</dbReference>
<dbReference type="SMART" id="SM00014">
    <property type="entry name" value="acidPPc"/>
    <property type="match status" value="1"/>
</dbReference>
<dbReference type="InterPro" id="IPR000326">
    <property type="entry name" value="PAP2/HPO"/>
</dbReference>
<evidence type="ECO:0000259" key="8">
    <source>
        <dbReference type="SMART" id="SM00014"/>
    </source>
</evidence>
<comment type="caution">
    <text evidence="9">The sequence shown here is derived from an EMBL/GenBank/DDBJ whole genome shotgun (WGS) entry which is preliminary data.</text>
</comment>
<evidence type="ECO:0000256" key="4">
    <source>
        <dbReference type="ARBA" id="ARBA00022801"/>
    </source>
</evidence>
<keyword evidence="3" id="KW-0812">Transmembrane</keyword>
<dbReference type="Pfam" id="PF01569">
    <property type="entry name" value="PAP2"/>
    <property type="match status" value="1"/>
</dbReference>
<dbReference type="Proteomes" id="UP000005143">
    <property type="component" value="Unassembled WGS sequence"/>
</dbReference>
<dbReference type="CDD" id="cd01610">
    <property type="entry name" value="PAP2_like"/>
    <property type="match status" value="1"/>
</dbReference>
<dbReference type="AlphaFoldDB" id="H0E4S6"/>
<dbReference type="SUPFAM" id="SSF48317">
    <property type="entry name" value="Acid phosphatase/Vanadium-dependent haloperoxidase"/>
    <property type="match status" value="1"/>
</dbReference>
<reference evidence="9 10" key="1">
    <citation type="journal article" date="2013" name="Biodegradation">
        <title>Quantitative proteomic analysis of ibuprofen-degrading Patulibacter sp. strain I11.</title>
        <authorList>
            <person name="Almeida B."/>
            <person name="Kjeldal H."/>
            <person name="Lolas I."/>
            <person name="Knudsen A.D."/>
            <person name="Carvalho G."/>
            <person name="Nielsen K.L."/>
            <person name="Barreto Crespo M.T."/>
            <person name="Stensballe A."/>
            <person name="Nielsen J.L."/>
        </authorList>
    </citation>
    <scope>NUCLEOTIDE SEQUENCE [LARGE SCALE GENOMIC DNA]</scope>
    <source>
        <strain evidence="9 10">I11</strain>
    </source>
</reference>